<dbReference type="OrthoDB" id="9803256at2"/>
<dbReference type="Pfam" id="PF00356">
    <property type="entry name" value="LacI"/>
    <property type="match status" value="1"/>
</dbReference>
<dbReference type="Gene3D" id="3.40.50.2300">
    <property type="match status" value="2"/>
</dbReference>
<dbReference type="GO" id="GO:0003700">
    <property type="term" value="F:DNA-binding transcription factor activity"/>
    <property type="evidence" value="ECO:0007669"/>
    <property type="project" value="TreeGrafter"/>
</dbReference>
<dbReference type="SMART" id="SM00354">
    <property type="entry name" value="HTH_LACI"/>
    <property type="match status" value="1"/>
</dbReference>
<evidence type="ECO:0000256" key="2">
    <source>
        <dbReference type="ARBA" id="ARBA00023125"/>
    </source>
</evidence>
<proteinExistence type="predicted"/>
<reference evidence="6" key="2">
    <citation type="submission" date="2019-03" db="EMBL/GenBank/DDBJ databases">
        <authorList>
            <person name="Yan Y.-Q."/>
            <person name="Du Z.-J."/>
        </authorList>
    </citation>
    <scope>NUCLEOTIDE SEQUENCE</scope>
    <source>
        <strain evidence="6">PP-F2FG21</strain>
    </source>
</reference>
<feature type="domain" description="HTH lacI-type" evidence="4">
    <location>
        <begin position="4"/>
        <end position="58"/>
    </location>
</feature>
<dbReference type="CDD" id="cd01392">
    <property type="entry name" value="HTH_LacI"/>
    <property type="match status" value="1"/>
</dbReference>
<evidence type="ECO:0000313" key="7">
    <source>
        <dbReference type="Proteomes" id="UP000297248"/>
    </source>
</evidence>
<dbReference type="InterPro" id="IPR046335">
    <property type="entry name" value="LacI/GalR-like_sensor"/>
</dbReference>
<gene>
    <name evidence="6" type="ORF">E2R65_03505</name>
    <name evidence="5" type="ORF">GGR35_000288</name>
</gene>
<reference evidence="5 8" key="3">
    <citation type="submission" date="2020-08" db="EMBL/GenBank/DDBJ databases">
        <title>Genomic Encyclopedia of Type Strains, Phase IV (KMG-IV): sequencing the most valuable type-strain genomes for metagenomic binning, comparative biology and taxonomic classification.</title>
        <authorList>
            <person name="Goeker M."/>
        </authorList>
    </citation>
    <scope>NUCLEOTIDE SEQUENCE [LARGE SCALE GENOMIC DNA]</scope>
    <source>
        <strain evidence="5 8">DSM 100995</strain>
    </source>
</reference>
<dbReference type="EMBL" id="SNQG01000001">
    <property type="protein sequence ID" value="TEW69243.1"/>
    <property type="molecule type" value="Genomic_DNA"/>
</dbReference>
<dbReference type="RefSeq" id="WP_134335078.1">
    <property type="nucleotide sequence ID" value="NZ_BMCZ01000001.1"/>
</dbReference>
<dbReference type="PANTHER" id="PTHR30146">
    <property type="entry name" value="LACI-RELATED TRANSCRIPTIONAL REPRESSOR"/>
    <property type="match status" value="1"/>
</dbReference>
<name>A0A4Y8AJQ6_9SPHI</name>
<dbReference type="AlphaFoldDB" id="A0A4Y8AJQ6"/>
<evidence type="ECO:0000313" key="8">
    <source>
        <dbReference type="Proteomes" id="UP000583101"/>
    </source>
</evidence>
<keyword evidence="3" id="KW-0804">Transcription</keyword>
<sequence>MGEITIKQLAQILKVSTATVSKALRDSHEIGAATKKRVQDLAKSLNYSPNPFASGLRRHKSNTIAVILPEIANNFFAQAVNGIDEVAREKGYHLLIYLSHDSSEREAFFLNDLLSRRVDGLLMSISFDASDFTHLDAIQQKLPTVFFDRTYEGSLLHVTNNDFESAFDATRHLYECGCRNIAFLSAFQTLKTGDQRFKGYLSALKHCGLPFKDELIVHCNNNKNDSYTRIRELMTEIKPDGIVSSIEKLAKQCYYVCNELEINIPGDVKIVSYSNLDSASLLNPPLTTITQQAFEMGKEAATILFKVLKNSNYKADSKILNAELIKRRSTDIINI</sequence>
<dbReference type="Proteomes" id="UP000297248">
    <property type="component" value="Unassembled WGS sequence"/>
</dbReference>
<evidence type="ECO:0000256" key="1">
    <source>
        <dbReference type="ARBA" id="ARBA00023015"/>
    </source>
</evidence>
<dbReference type="SUPFAM" id="SSF47413">
    <property type="entry name" value="lambda repressor-like DNA-binding domains"/>
    <property type="match status" value="1"/>
</dbReference>
<accession>A0A4Y8AJQ6</accession>
<keyword evidence="1" id="KW-0805">Transcription regulation</keyword>
<comment type="caution">
    <text evidence="6">The sequence shown here is derived from an EMBL/GenBank/DDBJ whole genome shotgun (WGS) entry which is preliminary data.</text>
</comment>
<keyword evidence="8" id="KW-1185">Reference proteome</keyword>
<dbReference type="InterPro" id="IPR028082">
    <property type="entry name" value="Peripla_BP_I"/>
</dbReference>
<dbReference type="CDD" id="cd06267">
    <property type="entry name" value="PBP1_LacI_sugar_binding-like"/>
    <property type="match status" value="1"/>
</dbReference>
<dbReference type="Proteomes" id="UP000583101">
    <property type="component" value="Unassembled WGS sequence"/>
</dbReference>
<dbReference type="Pfam" id="PF13377">
    <property type="entry name" value="Peripla_BP_3"/>
    <property type="match status" value="1"/>
</dbReference>
<dbReference type="PANTHER" id="PTHR30146:SF109">
    <property type="entry name" value="HTH-TYPE TRANSCRIPTIONAL REGULATOR GALS"/>
    <property type="match status" value="1"/>
</dbReference>
<dbReference type="InterPro" id="IPR010982">
    <property type="entry name" value="Lambda_DNA-bd_dom_sf"/>
</dbReference>
<organism evidence="6 7">
    <name type="scientific">Mucilaginibacter phyllosphaerae</name>
    <dbReference type="NCBI Taxonomy" id="1812349"/>
    <lineage>
        <taxon>Bacteria</taxon>
        <taxon>Pseudomonadati</taxon>
        <taxon>Bacteroidota</taxon>
        <taxon>Sphingobacteriia</taxon>
        <taxon>Sphingobacteriales</taxon>
        <taxon>Sphingobacteriaceae</taxon>
        <taxon>Mucilaginibacter</taxon>
    </lineage>
</organism>
<dbReference type="SUPFAM" id="SSF53822">
    <property type="entry name" value="Periplasmic binding protein-like I"/>
    <property type="match status" value="1"/>
</dbReference>
<keyword evidence="2" id="KW-0238">DNA-binding</keyword>
<evidence type="ECO:0000313" key="5">
    <source>
        <dbReference type="EMBL" id="MBB3967702.1"/>
    </source>
</evidence>
<evidence type="ECO:0000313" key="6">
    <source>
        <dbReference type="EMBL" id="TEW69243.1"/>
    </source>
</evidence>
<dbReference type="InterPro" id="IPR000843">
    <property type="entry name" value="HTH_LacI"/>
</dbReference>
<dbReference type="GO" id="GO:0000976">
    <property type="term" value="F:transcription cis-regulatory region binding"/>
    <property type="evidence" value="ECO:0007669"/>
    <property type="project" value="TreeGrafter"/>
</dbReference>
<dbReference type="EMBL" id="JACIEG010000001">
    <property type="protein sequence ID" value="MBB3967702.1"/>
    <property type="molecule type" value="Genomic_DNA"/>
</dbReference>
<dbReference type="Gene3D" id="1.10.260.40">
    <property type="entry name" value="lambda repressor-like DNA-binding domains"/>
    <property type="match status" value="1"/>
</dbReference>
<dbReference type="PROSITE" id="PS50932">
    <property type="entry name" value="HTH_LACI_2"/>
    <property type="match status" value="1"/>
</dbReference>
<reference evidence="6 7" key="1">
    <citation type="journal article" date="2016" name="Int. J. Syst. Evol. Microbiol.">
        <title>Proposal of Mucilaginibacter phyllosphaerae sp. nov. isolated from the phyllosphere of Galium album.</title>
        <authorList>
            <person name="Aydogan E.L."/>
            <person name="Busse H.J."/>
            <person name="Moser G."/>
            <person name="Muller C."/>
            <person name="Kampfer P."/>
            <person name="Glaeser S.P."/>
        </authorList>
    </citation>
    <scope>NUCLEOTIDE SEQUENCE [LARGE SCALE GENOMIC DNA]</scope>
    <source>
        <strain evidence="6 7">PP-F2FG21</strain>
    </source>
</reference>
<protein>
    <submittedName>
        <fullName evidence="6">LacI family transcriptional regulator</fullName>
    </submittedName>
</protein>
<evidence type="ECO:0000256" key="3">
    <source>
        <dbReference type="ARBA" id="ARBA00023163"/>
    </source>
</evidence>
<evidence type="ECO:0000259" key="4">
    <source>
        <dbReference type="PROSITE" id="PS50932"/>
    </source>
</evidence>